<feature type="compositionally biased region" description="Basic and acidic residues" evidence="1">
    <location>
        <begin position="474"/>
        <end position="494"/>
    </location>
</feature>
<dbReference type="HOGENOM" id="CLU_021786_3_2_11"/>
<dbReference type="Pfam" id="PF02720">
    <property type="entry name" value="DUF222"/>
    <property type="match status" value="1"/>
</dbReference>
<keyword evidence="3" id="KW-0540">Nuclease</keyword>
<dbReference type="Proteomes" id="UP000003653">
    <property type="component" value="Unassembled WGS sequence"/>
</dbReference>
<sequence length="511" mass="54786">MSYFGGMIECMFEDGSRSRFSPESIARLEEQFEPGYPSKTAAPAALLERIAASTRAENRAAAAQLLAIGELFACRLSRFGETEEWAIDTMAAVAAEVGAELRISQALAASRVRYARALRERLPKVGQVFAAGDIDFRFVATIVYRTDLIEDREVLARVDAQLAATVARWPSMTRSRLAGQIDKIVARADTDALRQHRQRQSDREVVLGEVVGGMSRIEGTLFTPDAHALDKRLDALAATVCAGDPRTREQRRADALGALAAGADRLGCRCGRTDCAAGTRRVTSPVVIHVIAEHATVGGAGAAPGSLVGADGLITPELVAELATSAKLVPLVHPGCAPPEQGYTPSKALADFVRCRDLTCRWPGCDVPAIGCDIDHTIPHAAGGPTHAGNLKCYCRTHHLIKSFCGWAEKQLADGTLILTSPAGRTYVTTPGSALLFPSLCYAVGGMPTPEADPPPQDYCAERTAMMPKRRRTRAQDRAARAATERRHNRDARLARHAGPAPPGDDDPPPF</sequence>
<evidence type="ECO:0000259" key="2">
    <source>
        <dbReference type="SMART" id="SM00507"/>
    </source>
</evidence>
<organism evidence="3 4">
    <name type="scientific">Mycobacterium parascrofulaceum ATCC BAA-614</name>
    <dbReference type="NCBI Taxonomy" id="525368"/>
    <lineage>
        <taxon>Bacteria</taxon>
        <taxon>Bacillati</taxon>
        <taxon>Actinomycetota</taxon>
        <taxon>Actinomycetes</taxon>
        <taxon>Mycobacteriales</taxon>
        <taxon>Mycobacteriaceae</taxon>
        <taxon>Mycobacterium</taxon>
        <taxon>Mycobacterium simiae complex</taxon>
    </lineage>
</organism>
<dbReference type="EMBL" id="ADNV01000224">
    <property type="protein sequence ID" value="EFG77258.1"/>
    <property type="molecule type" value="Genomic_DNA"/>
</dbReference>
<feature type="region of interest" description="Disordered" evidence="1">
    <location>
        <begin position="452"/>
        <end position="511"/>
    </location>
</feature>
<dbReference type="InterPro" id="IPR003615">
    <property type="entry name" value="HNH_nuc"/>
</dbReference>
<keyword evidence="3" id="KW-0378">Hydrolase</keyword>
<evidence type="ECO:0000256" key="1">
    <source>
        <dbReference type="SAM" id="MobiDB-lite"/>
    </source>
</evidence>
<comment type="caution">
    <text evidence="3">The sequence shown here is derived from an EMBL/GenBank/DDBJ whole genome shotgun (WGS) entry which is preliminary data.</text>
</comment>
<dbReference type="CDD" id="cd00085">
    <property type="entry name" value="HNHc"/>
    <property type="match status" value="1"/>
</dbReference>
<dbReference type="AlphaFoldDB" id="D5P9J7"/>
<name>D5P9J7_9MYCO</name>
<accession>D5P9J7</accession>
<dbReference type="InterPro" id="IPR003870">
    <property type="entry name" value="DUF222"/>
</dbReference>
<keyword evidence="4" id="KW-1185">Reference proteome</keyword>
<gene>
    <name evidence="3" type="ORF">HMPREF0591_2841</name>
</gene>
<keyword evidence="3" id="KW-0255">Endonuclease</keyword>
<dbReference type="GO" id="GO:0004519">
    <property type="term" value="F:endonuclease activity"/>
    <property type="evidence" value="ECO:0007669"/>
    <property type="project" value="UniProtKB-KW"/>
</dbReference>
<dbReference type="SMART" id="SM00507">
    <property type="entry name" value="HNHc"/>
    <property type="match status" value="1"/>
</dbReference>
<reference evidence="3 4" key="1">
    <citation type="submission" date="2010-04" db="EMBL/GenBank/DDBJ databases">
        <authorList>
            <person name="Muzny D."/>
            <person name="Qin X."/>
            <person name="Deng J."/>
            <person name="Jiang H."/>
            <person name="Liu Y."/>
            <person name="Qu J."/>
            <person name="Song X.-Z."/>
            <person name="Zhang L."/>
            <person name="Thornton R."/>
            <person name="Coyle M."/>
            <person name="Francisco L."/>
            <person name="Jackson L."/>
            <person name="Javaid M."/>
            <person name="Korchina V."/>
            <person name="Kovar C."/>
            <person name="Mata R."/>
            <person name="Mathew T."/>
            <person name="Ngo R."/>
            <person name="Nguyen L."/>
            <person name="Nguyen N."/>
            <person name="Okwuonu G."/>
            <person name="Ongeri F."/>
            <person name="Pham C."/>
            <person name="Simmons D."/>
            <person name="Wilczek-Boney K."/>
            <person name="Hale W."/>
            <person name="Jakkamsetti A."/>
            <person name="Pham P."/>
            <person name="Ruth R."/>
            <person name="San Lucas F."/>
            <person name="Warren J."/>
            <person name="Zhang J."/>
            <person name="Zhao Z."/>
            <person name="Zhou C."/>
            <person name="Zhu D."/>
            <person name="Lee S."/>
            <person name="Bess C."/>
            <person name="Blankenburg K."/>
            <person name="Forbes L."/>
            <person name="Fu Q."/>
            <person name="Gubbala S."/>
            <person name="Hirani K."/>
            <person name="Jayaseelan J.C."/>
            <person name="Lara F."/>
            <person name="Munidasa M."/>
            <person name="Palculict T."/>
            <person name="Patil S."/>
            <person name="Pu L.-L."/>
            <person name="Saada N."/>
            <person name="Tang L."/>
            <person name="Weissenberger G."/>
            <person name="Zhu Y."/>
            <person name="Hemphill L."/>
            <person name="Shang Y."/>
            <person name="Youmans B."/>
            <person name="Ayvaz T."/>
            <person name="Ross M."/>
            <person name="Santibanez J."/>
            <person name="Aqrawi P."/>
            <person name="Gross S."/>
            <person name="Joshi V."/>
            <person name="Fowler G."/>
            <person name="Nazareth L."/>
            <person name="Reid J."/>
            <person name="Worley K."/>
            <person name="Petrosino J."/>
            <person name="Highlander S."/>
            <person name="Gibbs R."/>
        </authorList>
    </citation>
    <scope>NUCLEOTIDE SEQUENCE [LARGE SCALE GENOMIC DNA]</scope>
    <source>
        <strain evidence="3 4">ATCC BAA-614</strain>
    </source>
</reference>
<protein>
    <submittedName>
        <fullName evidence="3">HNH endonuclease domain protein</fullName>
    </submittedName>
</protein>
<dbReference type="Gene3D" id="1.10.30.50">
    <property type="match status" value="1"/>
</dbReference>
<dbReference type="eggNOG" id="COG1403">
    <property type="taxonomic scope" value="Bacteria"/>
</dbReference>
<evidence type="ECO:0000313" key="3">
    <source>
        <dbReference type="EMBL" id="EFG77258.1"/>
    </source>
</evidence>
<feature type="domain" description="HNH nuclease" evidence="2">
    <location>
        <begin position="348"/>
        <end position="400"/>
    </location>
</feature>
<evidence type="ECO:0000313" key="4">
    <source>
        <dbReference type="Proteomes" id="UP000003653"/>
    </source>
</evidence>
<proteinExistence type="predicted"/>